<sequence>MPTLDRLSDELLSEVFELVYDSSRHTIFSLLRVNKAIYRAALPFVYRECAFNFSQGTFHQPNGQAADGTPFTRSLEKLAWLLELQRELGSAIRRRVRKVVVHSNSVVWEGDTNTRRFEEPPFVPSEELIQAKWGSFIEFISRVANLREVVFDCPERVPIILLKALEENHPACRLHVKNWTRLRSDVKVGDPYEEALARSPCLRSIDACFLTGGLGMDLNYAAFERILAISPNLEAIGYTTRAVGGCEVYVVDFAQRAEAEREAEKFTVLHPVRKSGLKKIRWSGLNYSTLQRWDSFIDLGKVEALDLGRIGDTGWMAYVREHGTFTGLKHLSFDIRFHPSARSGSPVEFKFALDGFLSSCPTLKSLSIVNYHGYIDLSSILLRHGHSLRSLALHEVEDTAGPRPVLIQEELSLIRDKALHLERLELDINRAPDPTSNESATYEFLSSIPNLRHLTIHYDLGVRHKGFMGFNRHSRSYESDKREAEQFRKIYTEIDEHFAREVWRAVRANVLEELVIYDGEPDRALGIGYPARWVRREREQRQRFHVGRNERDDLRNEVSAVRVVRRGRVAL</sequence>
<evidence type="ECO:0000313" key="2">
    <source>
        <dbReference type="Proteomes" id="UP001465976"/>
    </source>
</evidence>
<gene>
    <name evidence="1" type="ORF">V5O48_010885</name>
</gene>
<proteinExistence type="predicted"/>
<dbReference type="InterPro" id="IPR032675">
    <property type="entry name" value="LRR_dom_sf"/>
</dbReference>
<dbReference type="SUPFAM" id="SSF52047">
    <property type="entry name" value="RNI-like"/>
    <property type="match status" value="1"/>
</dbReference>
<protein>
    <recommendedName>
        <fullName evidence="3">F-box domain-containing protein</fullName>
    </recommendedName>
</protein>
<name>A0ABR3F768_9AGAR</name>
<evidence type="ECO:0000313" key="1">
    <source>
        <dbReference type="EMBL" id="KAL0571077.1"/>
    </source>
</evidence>
<dbReference type="Gene3D" id="3.80.10.10">
    <property type="entry name" value="Ribonuclease Inhibitor"/>
    <property type="match status" value="1"/>
</dbReference>
<comment type="caution">
    <text evidence="1">The sequence shown here is derived from an EMBL/GenBank/DDBJ whole genome shotgun (WGS) entry which is preliminary data.</text>
</comment>
<reference evidence="1 2" key="1">
    <citation type="submission" date="2024-02" db="EMBL/GenBank/DDBJ databases">
        <title>A draft genome for the cacao thread blight pathogen Marasmius crinis-equi.</title>
        <authorList>
            <person name="Cohen S.P."/>
            <person name="Baruah I.K."/>
            <person name="Amoako-Attah I."/>
            <person name="Bukari Y."/>
            <person name="Meinhardt L.W."/>
            <person name="Bailey B.A."/>
        </authorList>
    </citation>
    <scope>NUCLEOTIDE SEQUENCE [LARGE SCALE GENOMIC DNA]</scope>
    <source>
        <strain evidence="1 2">GH-76</strain>
    </source>
</reference>
<dbReference type="Proteomes" id="UP001465976">
    <property type="component" value="Unassembled WGS sequence"/>
</dbReference>
<keyword evidence="2" id="KW-1185">Reference proteome</keyword>
<dbReference type="EMBL" id="JBAHYK010000827">
    <property type="protein sequence ID" value="KAL0571077.1"/>
    <property type="molecule type" value="Genomic_DNA"/>
</dbReference>
<evidence type="ECO:0008006" key="3">
    <source>
        <dbReference type="Google" id="ProtNLM"/>
    </source>
</evidence>
<accession>A0ABR3F768</accession>
<organism evidence="1 2">
    <name type="scientific">Marasmius crinis-equi</name>
    <dbReference type="NCBI Taxonomy" id="585013"/>
    <lineage>
        <taxon>Eukaryota</taxon>
        <taxon>Fungi</taxon>
        <taxon>Dikarya</taxon>
        <taxon>Basidiomycota</taxon>
        <taxon>Agaricomycotina</taxon>
        <taxon>Agaricomycetes</taxon>
        <taxon>Agaricomycetidae</taxon>
        <taxon>Agaricales</taxon>
        <taxon>Marasmiineae</taxon>
        <taxon>Marasmiaceae</taxon>
        <taxon>Marasmius</taxon>
    </lineage>
</organism>